<dbReference type="PROSITE" id="PS50294">
    <property type="entry name" value="WD_REPEATS_REGION"/>
    <property type="match status" value="1"/>
</dbReference>
<name>A0AAV1IKP5_9CHLO</name>
<dbReference type="SUPFAM" id="SSF50978">
    <property type="entry name" value="WD40 repeat-like"/>
    <property type="match status" value="1"/>
</dbReference>
<evidence type="ECO:0000256" key="3">
    <source>
        <dbReference type="PROSITE-ProRule" id="PRU00221"/>
    </source>
</evidence>
<dbReference type="Pfam" id="PF00400">
    <property type="entry name" value="WD40"/>
    <property type="match status" value="2"/>
</dbReference>
<dbReference type="PROSITE" id="PS50082">
    <property type="entry name" value="WD_REPEATS_2"/>
    <property type="match status" value="2"/>
</dbReference>
<dbReference type="SMART" id="SM00320">
    <property type="entry name" value="WD40"/>
    <property type="match status" value="5"/>
</dbReference>
<evidence type="ECO:0000313" key="6">
    <source>
        <dbReference type="EMBL" id="CAK0786493.1"/>
    </source>
</evidence>
<dbReference type="InterPro" id="IPR019775">
    <property type="entry name" value="WD40_repeat_CS"/>
</dbReference>
<feature type="repeat" description="WD" evidence="3">
    <location>
        <begin position="277"/>
        <end position="318"/>
    </location>
</feature>
<gene>
    <name evidence="6" type="ORF">CVIRNUC_009706</name>
</gene>
<accession>A0AAV1IKP5</accession>
<dbReference type="GO" id="GO:0120330">
    <property type="term" value="C:rixosome complex"/>
    <property type="evidence" value="ECO:0007669"/>
    <property type="project" value="TreeGrafter"/>
</dbReference>
<protein>
    <recommendedName>
        <fullName evidence="8">WD40 repeat-like protein</fullName>
    </recommendedName>
</protein>
<feature type="region of interest" description="Disordered" evidence="5">
    <location>
        <begin position="340"/>
        <end position="364"/>
    </location>
</feature>
<evidence type="ECO:0000256" key="1">
    <source>
        <dbReference type="ARBA" id="ARBA00022574"/>
    </source>
</evidence>
<feature type="repeat" description="WD" evidence="3">
    <location>
        <begin position="116"/>
        <end position="147"/>
    </location>
</feature>
<evidence type="ECO:0008006" key="8">
    <source>
        <dbReference type="Google" id="ProtNLM"/>
    </source>
</evidence>
<dbReference type="Proteomes" id="UP001314263">
    <property type="component" value="Unassembled WGS sequence"/>
</dbReference>
<dbReference type="InterPro" id="IPR036322">
    <property type="entry name" value="WD40_repeat_dom_sf"/>
</dbReference>
<dbReference type="PROSITE" id="PS00678">
    <property type="entry name" value="WD_REPEATS_1"/>
    <property type="match status" value="1"/>
</dbReference>
<evidence type="ECO:0000256" key="2">
    <source>
        <dbReference type="ARBA" id="ARBA00022737"/>
    </source>
</evidence>
<comment type="caution">
    <text evidence="6">The sequence shown here is derived from an EMBL/GenBank/DDBJ whole genome shotgun (WGS) entry which is preliminary data.</text>
</comment>
<evidence type="ECO:0000313" key="7">
    <source>
        <dbReference type="Proteomes" id="UP001314263"/>
    </source>
</evidence>
<dbReference type="GO" id="GO:0006364">
    <property type="term" value="P:rRNA processing"/>
    <property type="evidence" value="ECO:0007669"/>
    <property type="project" value="TreeGrafter"/>
</dbReference>
<feature type="coiled-coil region" evidence="4">
    <location>
        <begin position="460"/>
        <end position="487"/>
    </location>
</feature>
<proteinExistence type="predicted"/>
<dbReference type="PANTHER" id="PTHR18763">
    <property type="entry name" value="WD-REPEAT PROTEIN 18"/>
    <property type="match status" value="1"/>
</dbReference>
<evidence type="ECO:0000256" key="4">
    <source>
        <dbReference type="SAM" id="Coils"/>
    </source>
</evidence>
<evidence type="ECO:0000256" key="5">
    <source>
        <dbReference type="SAM" id="MobiDB-lite"/>
    </source>
</evidence>
<dbReference type="Gene3D" id="2.130.10.10">
    <property type="entry name" value="YVTN repeat-like/Quinoprotein amine dehydrogenase"/>
    <property type="match status" value="2"/>
</dbReference>
<dbReference type="InterPro" id="IPR015943">
    <property type="entry name" value="WD40/YVTN_repeat-like_dom_sf"/>
</dbReference>
<sequence length="505" mass="53537">MTAIHQQVVLISTRTGGILSAWHVQTGTHLASFKDNSSGTNALCLLGQDYLVAAQAPKGALHFWTWHKDAVLQRCFAVEPITAVACSLDGVYCAGGGQSGSIYVWEVPSGRLLRSWPAHYKAVAVLRFSDDGAVLLSGGEDTVASAWLLMDLLDASASQSAGQAPQTFHSWSDHTLPVTSIHCGRGVSPVVITTSLDQTCKIYSLADGALLRSMAFPAALHSAVMDPAEHALHVGAADGRIFQVSLVGAPPEEDALAGNAMQADISMQAHDREWTALEGHTRAVTSLAYTVDGAYVLSGSDDGTVRVWESRSSQCLRIISAPNKAPVTAVIVLDRPPHLASGQGKYSRANGSDAGAGSTAPKRPQPLAPFCKFMGMPGTGQPWEGPPVVLDGSHRYRGRVLQTGLLDGTALTNLHSSGAQPVDLLKSELSVSAPSRSHAAHESSASSHAADSSAVAEYADAQLRAENENLKWQLAQTKENVVQWQQLHGELHAFCVDKVLKRART</sequence>
<feature type="region of interest" description="Disordered" evidence="5">
    <location>
        <begin position="433"/>
        <end position="452"/>
    </location>
</feature>
<keyword evidence="2" id="KW-0677">Repeat</keyword>
<organism evidence="6 7">
    <name type="scientific">Coccomyxa viridis</name>
    <dbReference type="NCBI Taxonomy" id="1274662"/>
    <lineage>
        <taxon>Eukaryota</taxon>
        <taxon>Viridiplantae</taxon>
        <taxon>Chlorophyta</taxon>
        <taxon>core chlorophytes</taxon>
        <taxon>Trebouxiophyceae</taxon>
        <taxon>Trebouxiophyceae incertae sedis</taxon>
        <taxon>Coccomyxaceae</taxon>
        <taxon>Coccomyxa</taxon>
    </lineage>
</organism>
<dbReference type="GO" id="GO:0005656">
    <property type="term" value="C:nuclear pre-replicative complex"/>
    <property type="evidence" value="ECO:0007669"/>
    <property type="project" value="TreeGrafter"/>
</dbReference>
<reference evidence="6 7" key="1">
    <citation type="submission" date="2023-10" db="EMBL/GenBank/DDBJ databases">
        <authorList>
            <person name="Maclean D."/>
            <person name="Macfadyen A."/>
        </authorList>
    </citation>
    <scope>NUCLEOTIDE SEQUENCE [LARGE SCALE GENOMIC DNA]</scope>
</reference>
<keyword evidence="4" id="KW-0175">Coiled coil</keyword>
<dbReference type="InterPro" id="IPR001680">
    <property type="entry name" value="WD40_rpt"/>
</dbReference>
<dbReference type="PANTHER" id="PTHR18763:SF0">
    <property type="entry name" value="WD REPEAT-CONTAINING PROTEIN 18"/>
    <property type="match status" value="1"/>
</dbReference>
<keyword evidence="7" id="KW-1185">Reference proteome</keyword>
<dbReference type="EMBL" id="CAUYUE010000014">
    <property type="protein sequence ID" value="CAK0786493.1"/>
    <property type="molecule type" value="Genomic_DNA"/>
</dbReference>
<dbReference type="AlphaFoldDB" id="A0AAV1IKP5"/>
<dbReference type="GO" id="GO:0006261">
    <property type="term" value="P:DNA-templated DNA replication"/>
    <property type="evidence" value="ECO:0007669"/>
    <property type="project" value="TreeGrafter"/>
</dbReference>
<keyword evidence="1 3" id="KW-0853">WD repeat</keyword>
<dbReference type="InterPro" id="IPR045227">
    <property type="entry name" value="WDR18/Ipi3/RID3"/>
</dbReference>